<evidence type="ECO:0000256" key="4">
    <source>
        <dbReference type="ARBA" id="ARBA00022980"/>
    </source>
</evidence>
<dbReference type="InterPro" id="IPR013818">
    <property type="entry name" value="Lipase"/>
</dbReference>
<dbReference type="PANTHER" id="PTHR11610:SF173">
    <property type="entry name" value="LIPASE DOMAIN-CONTAINING PROTEIN-RELATED"/>
    <property type="match status" value="1"/>
</dbReference>
<dbReference type="EMBL" id="LNIX01000001">
    <property type="protein sequence ID" value="OXA64640.1"/>
    <property type="molecule type" value="Genomic_DNA"/>
</dbReference>
<feature type="compositionally biased region" description="Basic residues" evidence="7">
    <location>
        <begin position="37"/>
        <end position="51"/>
    </location>
</feature>
<dbReference type="SUPFAM" id="SSF53474">
    <property type="entry name" value="alpha/beta-Hydrolases"/>
    <property type="match status" value="1"/>
</dbReference>
<dbReference type="InterPro" id="IPR000734">
    <property type="entry name" value="TAG_lipase"/>
</dbReference>
<evidence type="ECO:0000259" key="9">
    <source>
        <dbReference type="Pfam" id="PF00828"/>
    </source>
</evidence>
<name>A0A226F5N1_FOLCA</name>
<comment type="caution">
    <text evidence="10">The sequence shown here is derived from an EMBL/GenBank/DDBJ whole genome shotgun (WGS) entry which is preliminary data.</text>
</comment>
<dbReference type="GO" id="GO:0016042">
    <property type="term" value="P:lipid catabolic process"/>
    <property type="evidence" value="ECO:0007669"/>
    <property type="project" value="TreeGrafter"/>
</dbReference>
<evidence type="ECO:0000313" key="11">
    <source>
        <dbReference type="Proteomes" id="UP000198287"/>
    </source>
</evidence>
<keyword evidence="4" id="KW-0689">Ribosomal protein</keyword>
<dbReference type="InterPro" id="IPR021131">
    <property type="entry name" value="Ribosomal_uL15/eL18"/>
</dbReference>
<keyword evidence="11" id="KW-1185">Reference proteome</keyword>
<comment type="subcellular location">
    <subcellularLocation>
        <location evidence="1">Secreted</location>
    </subcellularLocation>
</comment>
<dbReference type="Gene3D" id="3.40.50.1820">
    <property type="entry name" value="alpha/beta hydrolase"/>
    <property type="match status" value="1"/>
</dbReference>
<feature type="region of interest" description="Disordered" evidence="7">
    <location>
        <begin position="34"/>
        <end position="55"/>
    </location>
</feature>
<dbReference type="Pfam" id="PF00828">
    <property type="entry name" value="Ribosomal_L27A"/>
    <property type="match status" value="1"/>
</dbReference>
<evidence type="ECO:0000256" key="3">
    <source>
        <dbReference type="ARBA" id="ARBA00022525"/>
    </source>
</evidence>
<feature type="compositionally biased region" description="Gly residues" evidence="7">
    <location>
        <begin position="400"/>
        <end position="415"/>
    </location>
</feature>
<feature type="domain" description="Large ribosomal subunit protein uL15/eL18" evidence="9">
    <location>
        <begin position="93"/>
        <end position="173"/>
    </location>
</feature>
<feature type="domain" description="Lipase" evidence="8">
    <location>
        <begin position="442"/>
        <end position="728"/>
    </location>
</feature>
<dbReference type="SUPFAM" id="SSF52080">
    <property type="entry name" value="Ribosomal proteins L15p and L18e"/>
    <property type="match status" value="1"/>
</dbReference>
<reference evidence="10 11" key="1">
    <citation type="submission" date="2015-12" db="EMBL/GenBank/DDBJ databases">
        <title>The genome of Folsomia candida.</title>
        <authorList>
            <person name="Faddeeva A."/>
            <person name="Derks M.F."/>
            <person name="Anvar Y."/>
            <person name="Smit S."/>
            <person name="Van Straalen N."/>
            <person name="Roelofs D."/>
        </authorList>
    </citation>
    <scope>NUCLEOTIDE SEQUENCE [LARGE SCALE GENOMIC DNA]</scope>
    <source>
        <strain evidence="10 11">VU population</strain>
        <tissue evidence="10">Whole body</tissue>
    </source>
</reference>
<keyword evidence="3" id="KW-0964">Secreted</keyword>
<evidence type="ECO:0000259" key="8">
    <source>
        <dbReference type="Pfam" id="PF00151"/>
    </source>
</evidence>
<keyword evidence="5" id="KW-0687">Ribonucleoprotein</keyword>
<dbReference type="InterPro" id="IPR029058">
    <property type="entry name" value="AB_hydrolase_fold"/>
</dbReference>
<organism evidence="10 11">
    <name type="scientific">Folsomia candida</name>
    <name type="common">Springtail</name>
    <dbReference type="NCBI Taxonomy" id="158441"/>
    <lineage>
        <taxon>Eukaryota</taxon>
        <taxon>Metazoa</taxon>
        <taxon>Ecdysozoa</taxon>
        <taxon>Arthropoda</taxon>
        <taxon>Hexapoda</taxon>
        <taxon>Collembola</taxon>
        <taxon>Entomobryomorpha</taxon>
        <taxon>Isotomoidea</taxon>
        <taxon>Isotomidae</taxon>
        <taxon>Proisotominae</taxon>
        <taxon>Folsomia</taxon>
    </lineage>
</organism>
<evidence type="ECO:0008006" key="12">
    <source>
        <dbReference type="Google" id="ProtNLM"/>
    </source>
</evidence>
<evidence type="ECO:0000256" key="6">
    <source>
        <dbReference type="RuleBase" id="RU004262"/>
    </source>
</evidence>
<dbReference type="Proteomes" id="UP000198287">
    <property type="component" value="Unassembled WGS sequence"/>
</dbReference>
<gene>
    <name evidence="10" type="ORF">Fcan01_03455</name>
</gene>
<evidence type="ECO:0000256" key="7">
    <source>
        <dbReference type="SAM" id="MobiDB-lite"/>
    </source>
</evidence>
<proteinExistence type="inferred from homology"/>
<accession>A0A226F5N1</accession>
<dbReference type="STRING" id="158441.A0A226F5N1"/>
<dbReference type="GO" id="GO:0005615">
    <property type="term" value="C:extracellular space"/>
    <property type="evidence" value="ECO:0007669"/>
    <property type="project" value="TreeGrafter"/>
</dbReference>
<dbReference type="GO" id="GO:0005840">
    <property type="term" value="C:ribosome"/>
    <property type="evidence" value="ECO:0007669"/>
    <property type="project" value="UniProtKB-KW"/>
</dbReference>
<dbReference type="PANTHER" id="PTHR11610">
    <property type="entry name" value="LIPASE"/>
    <property type="match status" value="1"/>
</dbReference>
<evidence type="ECO:0000256" key="2">
    <source>
        <dbReference type="ARBA" id="ARBA00010701"/>
    </source>
</evidence>
<sequence>MSLRSGTDWALAAIRNLPRVSLANLKGELQKADHYVRGRGQHGGRRHRGPHKGSYQRMSYPRLGWEGGQVPFYLRTSREFYYAGHHLRRQYPPISLGQLQLLIDTQRLDGSKPIDLTAICATSIFTFDPLEKHWGFHLTDEGMDKFEAKVNIEVQWVTEPVIAAVEKAGGVITTAYYDRESCIAARDPIKFFQRGLPIPKRLSPPEDAIAFYTSPQFRGYLADPDRVAEERLVLAQKYGYDLPNIEEDPERKMLLLRKDPRQVFFGLEPGWVVSLKDRCILKPKDPTLRQLTWLTLGLWGVVVGGPSWCWATLPIPLSLLPGFPLLPPPMRRAWRGNQDELSSSSSSKISLHNYLSETMARIEDLELGAMLPSLPFSDKDVNNVRFYLYTSPSPVVVGSSPGGGAESNAGGGGGVDKSSGDESGEEGRGSEEGLPEELFVNDIASVNASSFHTGNPVKVLIHGWSMSIASKDFPGPLKDAYLDWYGSRPANIVVVDWSALSREFLYFNSVLYAEKVGRRVGEFLKNLYNEINSIHVLMFLRLAGFIPSFADVHLVGFSLGAHVAAISGHFIVTSTNSEELVGRISGLDPAGPGFPSEMPLSHRLDSSDAAFVDVIHTNMGQLIKGEFGSPLSSGSADFYPNGGHKQPGCELSLLREWGVPRRSGCHHMKAIDYFISSLKAPQAGCKCRDWVTFSSGGCNCALKENRAWMGEHCEIRYAVNGLVENTIFMHIELTPAYDIIDD</sequence>
<comment type="similarity">
    <text evidence="2 6">Belongs to the AB hydrolase superfamily. Lipase family.</text>
</comment>
<evidence type="ECO:0000256" key="5">
    <source>
        <dbReference type="ARBA" id="ARBA00023274"/>
    </source>
</evidence>
<evidence type="ECO:0000256" key="1">
    <source>
        <dbReference type="ARBA" id="ARBA00004613"/>
    </source>
</evidence>
<dbReference type="GO" id="GO:0016298">
    <property type="term" value="F:lipase activity"/>
    <property type="evidence" value="ECO:0007669"/>
    <property type="project" value="InterPro"/>
</dbReference>
<dbReference type="Pfam" id="PF00151">
    <property type="entry name" value="Lipase"/>
    <property type="match status" value="1"/>
</dbReference>
<feature type="region of interest" description="Disordered" evidence="7">
    <location>
        <begin position="398"/>
        <end position="434"/>
    </location>
</feature>
<dbReference type="InterPro" id="IPR036227">
    <property type="entry name" value="Ribosomal_uL15/eL18_sf"/>
</dbReference>
<dbReference type="OrthoDB" id="361383at2759"/>
<dbReference type="AlphaFoldDB" id="A0A226F5N1"/>
<dbReference type="GO" id="GO:1990904">
    <property type="term" value="C:ribonucleoprotein complex"/>
    <property type="evidence" value="ECO:0007669"/>
    <property type="project" value="UniProtKB-KW"/>
</dbReference>
<evidence type="ECO:0000313" key="10">
    <source>
        <dbReference type="EMBL" id="OXA64640.1"/>
    </source>
</evidence>
<protein>
    <recommendedName>
        <fullName evidence="12">39S ribosomal protein L15, mitochondrial</fullName>
    </recommendedName>
</protein>